<dbReference type="PANTHER" id="PTHR24220">
    <property type="entry name" value="IMPORT ATP-BINDING PROTEIN"/>
    <property type="match status" value="1"/>
</dbReference>
<evidence type="ECO:0000256" key="1">
    <source>
        <dbReference type="ARBA" id="ARBA00005417"/>
    </source>
</evidence>
<dbReference type="InterPro" id="IPR027417">
    <property type="entry name" value="P-loop_NTPase"/>
</dbReference>
<evidence type="ECO:0000256" key="4">
    <source>
        <dbReference type="ARBA" id="ARBA00022840"/>
    </source>
</evidence>
<dbReference type="RefSeq" id="WP_069699490.1">
    <property type="nucleotide sequence ID" value="NZ_JAGGMA010000013.1"/>
</dbReference>
<dbReference type="FunFam" id="3.40.50.300:FF:000056">
    <property type="entry name" value="Cell division ATP-binding protein FtsE"/>
    <property type="match status" value="1"/>
</dbReference>
<keyword evidence="4 8" id="KW-0067">ATP-binding</keyword>
<keyword evidence="2" id="KW-0813">Transport</keyword>
<keyword evidence="8" id="KW-0131">Cell cycle</keyword>
<dbReference type="GO" id="GO:0005524">
    <property type="term" value="F:ATP binding"/>
    <property type="evidence" value="ECO:0007669"/>
    <property type="project" value="UniProtKB-KW"/>
</dbReference>
<dbReference type="Gene3D" id="3.40.50.300">
    <property type="entry name" value="P-loop containing nucleotide triphosphate hydrolases"/>
    <property type="match status" value="1"/>
</dbReference>
<dbReference type="GO" id="GO:0051301">
    <property type="term" value="P:cell division"/>
    <property type="evidence" value="ECO:0007669"/>
    <property type="project" value="UniProtKB-KW"/>
</dbReference>
<keyword evidence="9" id="KW-1185">Reference proteome</keyword>
<organism evidence="8 9">
    <name type="scientific">Enterococcus rivorum</name>
    <dbReference type="NCBI Taxonomy" id="762845"/>
    <lineage>
        <taxon>Bacteria</taxon>
        <taxon>Bacillati</taxon>
        <taxon>Bacillota</taxon>
        <taxon>Bacilli</taxon>
        <taxon>Lactobacillales</taxon>
        <taxon>Enterococcaceae</taxon>
        <taxon>Enterococcus</taxon>
    </lineage>
</organism>
<dbReference type="InterPro" id="IPR003593">
    <property type="entry name" value="AAA+_ATPase"/>
</dbReference>
<dbReference type="InterPro" id="IPR003439">
    <property type="entry name" value="ABC_transporter-like_ATP-bd"/>
</dbReference>
<comment type="function">
    <text evidence="6">Part of the ABC transporter FtsEX involved in cellular division. Has ATPase activity. Essential for cell division and viability.</text>
</comment>
<comment type="catalytic activity">
    <reaction evidence="5">
        <text>ATP + H2O = ADP + phosphate + H(+)</text>
        <dbReference type="Rhea" id="RHEA:13065"/>
        <dbReference type="ChEBI" id="CHEBI:15377"/>
        <dbReference type="ChEBI" id="CHEBI:15378"/>
        <dbReference type="ChEBI" id="CHEBI:30616"/>
        <dbReference type="ChEBI" id="CHEBI:43474"/>
        <dbReference type="ChEBI" id="CHEBI:456216"/>
    </reaction>
</comment>
<dbReference type="Proteomes" id="UP000095256">
    <property type="component" value="Unassembled WGS sequence"/>
</dbReference>
<comment type="caution">
    <text evidence="8">The sequence shown here is derived from an EMBL/GenBank/DDBJ whole genome shotgun (WGS) entry which is preliminary data.</text>
</comment>
<evidence type="ECO:0000259" key="7">
    <source>
        <dbReference type="PROSITE" id="PS50893"/>
    </source>
</evidence>
<evidence type="ECO:0000313" key="8">
    <source>
        <dbReference type="EMBL" id="OEH81435.1"/>
    </source>
</evidence>
<evidence type="ECO:0000256" key="3">
    <source>
        <dbReference type="ARBA" id="ARBA00022741"/>
    </source>
</evidence>
<evidence type="ECO:0000256" key="5">
    <source>
        <dbReference type="ARBA" id="ARBA00049360"/>
    </source>
</evidence>
<dbReference type="PROSITE" id="PS50893">
    <property type="entry name" value="ABC_TRANSPORTER_2"/>
    <property type="match status" value="1"/>
</dbReference>
<feature type="domain" description="ABC transporter" evidence="7">
    <location>
        <begin position="2"/>
        <end position="215"/>
    </location>
</feature>
<sequence>MIDFLDVTKIYKNDSLGLKNITLRIEAGEFIYLIGKSGAGKSTFLKLLTLEEIPTRGAILINNQATHSFKNKEMTEYRRNVGIIFQDFKLIQELTVFDNLSYRLEIEGLKSAIIQDRVRAVLAMVGLREKETCFPHELSGGEQQRVAIARACIVQPKIIIADEPTANLDDANAFKVIELLKELNLNGTTVVIATHDEKIQEKFPNKTLEIKHQTIT</sequence>
<dbReference type="OrthoDB" id="9791546at2"/>
<dbReference type="AlphaFoldDB" id="A0A1E5KU72"/>
<keyword evidence="3" id="KW-0547">Nucleotide-binding</keyword>
<evidence type="ECO:0000256" key="2">
    <source>
        <dbReference type="ARBA" id="ARBA00022448"/>
    </source>
</evidence>
<dbReference type="STRING" id="762845.BCR26_04090"/>
<protein>
    <submittedName>
        <fullName evidence="8">Cell division ATP-binding protein FtsE</fullName>
    </submittedName>
</protein>
<gene>
    <name evidence="8" type="ORF">BCR26_04090</name>
</gene>
<proteinExistence type="inferred from homology"/>
<dbReference type="GO" id="GO:0016887">
    <property type="term" value="F:ATP hydrolysis activity"/>
    <property type="evidence" value="ECO:0007669"/>
    <property type="project" value="InterPro"/>
</dbReference>
<evidence type="ECO:0000313" key="9">
    <source>
        <dbReference type="Proteomes" id="UP000095256"/>
    </source>
</evidence>
<dbReference type="GO" id="GO:0022857">
    <property type="term" value="F:transmembrane transporter activity"/>
    <property type="evidence" value="ECO:0007669"/>
    <property type="project" value="TreeGrafter"/>
</dbReference>
<dbReference type="SMART" id="SM00382">
    <property type="entry name" value="AAA"/>
    <property type="match status" value="1"/>
</dbReference>
<dbReference type="Pfam" id="PF00005">
    <property type="entry name" value="ABC_tran"/>
    <property type="match status" value="1"/>
</dbReference>
<accession>A0A1E5KU72</accession>
<dbReference type="InterPro" id="IPR015854">
    <property type="entry name" value="ABC_transpr_LolD-like"/>
</dbReference>
<name>A0A1E5KU72_9ENTE</name>
<comment type="similarity">
    <text evidence="1">Belongs to the ABC transporter superfamily.</text>
</comment>
<dbReference type="PANTHER" id="PTHR24220:SF470">
    <property type="entry name" value="CELL DIVISION ATP-BINDING PROTEIN FTSE"/>
    <property type="match status" value="1"/>
</dbReference>
<dbReference type="GO" id="GO:0005886">
    <property type="term" value="C:plasma membrane"/>
    <property type="evidence" value="ECO:0007669"/>
    <property type="project" value="TreeGrafter"/>
</dbReference>
<reference evidence="8 9" key="1">
    <citation type="submission" date="2016-09" db="EMBL/GenBank/DDBJ databases">
        <authorList>
            <person name="Capua I."/>
            <person name="De Benedictis P."/>
            <person name="Joannis T."/>
            <person name="Lombin L.H."/>
            <person name="Cattoli G."/>
        </authorList>
    </citation>
    <scope>NUCLEOTIDE SEQUENCE [LARGE SCALE GENOMIC DNA]</scope>
    <source>
        <strain evidence="8 9">LMG 25899</strain>
    </source>
</reference>
<evidence type="ECO:0000256" key="6">
    <source>
        <dbReference type="ARBA" id="ARBA00055994"/>
    </source>
</evidence>
<dbReference type="EMBL" id="MIEK01000045">
    <property type="protein sequence ID" value="OEH81435.1"/>
    <property type="molecule type" value="Genomic_DNA"/>
</dbReference>
<keyword evidence="8" id="KW-0132">Cell division</keyword>
<dbReference type="SUPFAM" id="SSF52540">
    <property type="entry name" value="P-loop containing nucleoside triphosphate hydrolases"/>
    <property type="match status" value="1"/>
</dbReference>